<dbReference type="InterPro" id="IPR004045">
    <property type="entry name" value="Glutathione_S-Trfase_N"/>
</dbReference>
<dbReference type="Pfam" id="PF13409">
    <property type="entry name" value="GST_N_2"/>
    <property type="match status" value="1"/>
</dbReference>
<dbReference type="PANTHER" id="PTHR42673">
    <property type="entry name" value="MALEYLACETOACETATE ISOMERASE"/>
    <property type="match status" value="1"/>
</dbReference>
<dbReference type="GO" id="GO:0016034">
    <property type="term" value="F:maleylacetoacetate isomerase activity"/>
    <property type="evidence" value="ECO:0007669"/>
    <property type="project" value="TreeGrafter"/>
</dbReference>
<dbReference type="SFLD" id="SFLDG00358">
    <property type="entry name" value="Main_(cytGST)"/>
    <property type="match status" value="1"/>
</dbReference>
<organism evidence="2 3">
    <name type="scientific">Rugamonas rubra</name>
    <dbReference type="NCBI Taxonomy" id="758825"/>
    <lineage>
        <taxon>Bacteria</taxon>
        <taxon>Pseudomonadati</taxon>
        <taxon>Pseudomonadota</taxon>
        <taxon>Betaproteobacteria</taxon>
        <taxon>Burkholderiales</taxon>
        <taxon>Oxalobacteraceae</taxon>
        <taxon>Telluria group</taxon>
        <taxon>Rugamonas</taxon>
    </lineage>
</organism>
<dbReference type="CDD" id="cd00570">
    <property type="entry name" value="GST_N_family"/>
    <property type="match status" value="1"/>
</dbReference>
<dbReference type="GO" id="GO:0004364">
    <property type="term" value="F:glutathione transferase activity"/>
    <property type="evidence" value="ECO:0007669"/>
    <property type="project" value="TreeGrafter"/>
</dbReference>
<accession>A0A1I4Q364</accession>
<keyword evidence="2" id="KW-0808">Transferase</keyword>
<dbReference type="InterPro" id="IPR036249">
    <property type="entry name" value="Thioredoxin-like_sf"/>
</dbReference>
<dbReference type="InterPro" id="IPR034338">
    <property type="entry name" value="GST_4_C"/>
</dbReference>
<proteinExistence type="predicted"/>
<dbReference type="InterPro" id="IPR040079">
    <property type="entry name" value="Glutathione_S-Trfase"/>
</dbReference>
<dbReference type="GO" id="GO:0006749">
    <property type="term" value="P:glutathione metabolic process"/>
    <property type="evidence" value="ECO:0007669"/>
    <property type="project" value="TreeGrafter"/>
</dbReference>
<evidence type="ECO:0000313" key="2">
    <source>
        <dbReference type="EMBL" id="SFM34538.1"/>
    </source>
</evidence>
<dbReference type="NCBIfam" id="NF011693">
    <property type="entry name" value="PRK15113.1"/>
    <property type="match status" value="1"/>
</dbReference>
<evidence type="ECO:0000313" key="3">
    <source>
        <dbReference type="Proteomes" id="UP000199470"/>
    </source>
</evidence>
<dbReference type="InterPro" id="IPR036282">
    <property type="entry name" value="Glutathione-S-Trfase_C_sf"/>
</dbReference>
<reference evidence="2 3" key="1">
    <citation type="submission" date="2016-10" db="EMBL/GenBank/DDBJ databases">
        <authorList>
            <person name="de Groot N.N."/>
        </authorList>
    </citation>
    <scope>NUCLEOTIDE SEQUENCE [LARGE SCALE GENOMIC DNA]</scope>
    <source>
        <strain evidence="2 3">ATCC 43154</strain>
    </source>
</reference>
<dbReference type="Pfam" id="PF14834">
    <property type="entry name" value="GST_C_4"/>
    <property type="match status" value="1"/>
</dbReference>
<sequence length="209" mass="23135">MSLVLYANSSYTSPYALSAFVALTEKGLPFTLETLDLEAGANLLPAYRDLSLTTRIPALVHDDFVLTESSAICEYLDEAFPAPGHPALLPPGLRQRARARQLQAWLRSDFLPLREARDTRTVFYQPATEPLGAAARAGADKLIHAAEVLLDGNGEHLFGAWCVADTDLAMMLQRLIKNGDAVPARLRDYAAAQWQRDSVQQWLRLLPIY</sequence>
<dbReference type="Gene3D" id="3.40.30.10">
    <property type="entry name" value="Glutaredoxin"/>
    <property type="match status" value="1"/>
</dbReference>
<gene>
    <name evidence="2" type="ORF">SAMN02982985_03719</name>
</gene>
<dbReference type="OrthoDB" id="8857552at2"/>
<dbReference type="GO" id="GO:0006559">
    <property type="term" value="P:L-phenylalanine catabolic process"/>
    <property type="evidence" value="ECO:0007669"/>
    <property type="project" value="TreeGrafter"/>
</dbReference>
<name>A0A1I4Q364_9BURK</name>
<dbReference type="RefSeq" id="WP_093389204.1">
    <property type="nucleotide sequence ID" value="NZ_FOTW01000018.1"/>
</dbReference>
<protein>
    <submittedName>
        <fullName evidence="2">Glutathione S-transferase</fullName>
    </submittedName>
</protein>
<dbReference type="SFLD" id="SFLDS00019">
    <property type="entry name" value="Glutathione_Transferase_(cytos"/>
    <property type="match status" value="1"/>
</dbReference>
<feature type="domain" description="GST N-terminal" evidence="1">
    <location>
        <begin position="3"/>
        <end position="84"/>
    </location>
</feature>
<dbReference type="SUPFAM" id="SSF52833">
    <property type="entry name" value="Thioredoxin-like"/>
    <property type="match status" value="1"/>
</dbReference>
<dbReference type="AlphaFoldDB" id="A0A1I4Q364"/>
<dbReference type="EMBL" id="FOTW01000018">
    <property type="protein sequence ID" value="SFM34538.1"/>
    <property type="molecule type" value="Genomic_DNA"/>
</dbReference>
<evidence type="ECO:0000259" key="1">
    <source>
        <dbReference type="PROSITE" id="PS50404"/>
    </source>
</evidence>
<dbReference type="Proteomes" id="UP000199470">
    <property type="component" value="Unassembled WGS sequence"/>
</dbReference>
<dbReference type="Gene3D" id="1.20.1050.10">
    <property type="match status" value="1"/>
</dbReference>
<keyword evidence="3" id="KW-1185">Reference proteome</keyword>
<dbReference type="PANTHER" id="PTHR42673:SF21">
    <property type="entry name" value="GLUTATHIONE S-TRANSFERASE YFCF"/>
    <property type="match status" value="1"/>
</dbReference>
<dbReference type="STRING" id="758825.SAMN02982985_03719"/>
<dbReference type="PROSITE" id="PS50404">
    <property type="entry name" value="GST_NTER"/>
    <property type="match status" value="1"/>
</dbReference>
<dbReference type="CDD" id="cd03195">
    <property type="entry name" value="GST_C_4"/>
    <property type="match status" value="1"/>
</dbReference>
<dbReference type="SUPFAM" id="SSF47616">
    <property type="entry name" value="GST C-terminal domain-like"/>
    <property type="match status" value="1"/>
</dbReference>